<gene>
    <name evidence="1" type="ORF">J416_03616</name>
</gene>
<evidence type="ECO:0000313" key="1">
    <source>
        <dbReference type="EMBL" id="ENH97818.1"/>
    </source>
</evidence>
<evidence type="ECO:0000313" key="2">
    <source>
        <dbReference type="Proteomes" id="UP000012283"/>
    </source>
</evidence>
<dbReference type="RefSeq" id="WP_003464732.1">
    <property type="nucleotide sequence ID" value="NZ_APML01000014.1"/>
</dbReference>
<reference evidence="1 2" key="1">
    <citation type="submission" date="2013-03" db="EMBL/GenBank/DDBJ databases">
        <title>Draft genome sequence of Gracibacillus halophilus YIM-C55.5, a moderately halophilic and thermophilic organism from the Xiaochaidamu salt lake.</title>
        <authorList>
            <person name="Sugumar T."/>
            <person name="Polireddy D.R."/>
            <person name="Antony A."/>
            <person name="Madhava Y.R."/>
            <person name="Sivakumar N."/>
        </authorList>
    </citation>
    <scope>NUCLEOTIDE SEQUENCE [LARGE SCALE GENOMIC DNA]</scope>
    <source>
        <strain evidence="1 2">YIM-C55.5</strain>
    </source>
</reference>
<sequence length="56" mass="6428">MEKSKLRVQNPAKQFFKKIKDKQLKNKYENAIECICLDPYQSGEPKTGDLAGGLWV</sequence>
<dbReference type="AlphaFoldDB" id="N4WC01"/>
<dbReference type="Pfam" id="PF15781">
    <property type="entry name" value="ParE-like_toxin"/>
    <property type="match status" value="1"/>
</dbReference>
<dbReference type="InterPro" id="IPR031552">
    <property type="entry name" value="ParE-like_toxin"/>
</dbReference>
<dbReference type="eggNOG" id="COG2026">
    <property type="taxonomic scope" value="Bacteria"/>
</dbReference>
<accession>N4WC01</accession>
<name>N4WC01_9BACI</name>
<organism evidence="1 2">
    <name type="scientific">Gracilibacillus halophilus YIM-C55.5</name>
    <dbReference type="NCBI Taxonomy" id="1308866"/>
    <lineage>
        <taxon>Bacteria</taxon>
        <taxon>Bacillati</taxon>
        <taxon>Bacillota</taxon>
        <taxon>Bacilli</taxon>
        <taxon>Bacillales</taxon>
        <taxon>Bacillaceae</taxon>
        <taxon>Gracilibacillus</taxon>
    </lineage>
</organism>
<dbReference type="Proteomes" id="UP000012283">
    <property type="component" value="Unassembled WGS sequence"/>
</dbReference>
<comment type="caution">
    <text evidence="1">The sequence shown here is derived from an EMBL/GenBank/DDBJ whole genome shotgun (WGS) entry which is preliminary data.</text>
</comment>
<dbReference type="EMBL" id="APML01000014">
    <property type="protein sequence ID" value="ENH97818.1"/>
    <property type="molecule type" value="Genomic_DNA"/>
</dbReference>
<protein>
    <submittedName>
        <fullName evidence="1">RelE/StbE family addiction module toxin</fullName>
    </submittedName>
</protein>
<keyword evidence="2" id="KW-1185">Reference proteome</keyword>
<proteinExistence type="predicted"/>